<dbReference type="SUPFAM" id="SSF46938">
    <property type="entry name" value="CRAL/TRIO N-terminal domain"/>
    <property type="match status" value="1"/>
</dbReference>
<dbReference type="InterPro" id="IPR009038">
    <property type="entry name" value="GOLD_dom"/>
</dbReference>
<feature type="domain" description="CRAL-TRIO" evidence="1">
    <location>
        <begin position="86"/>
        <end position="261"/>
    </location>
</feature>
<evidence type="ECO:0008006" key="5">
    <source>
        <dbReference type="Google" id="ProtNLM"/>
    </source>
</evidence>
<dbReference type="Pfam" id="PF00650">
    <property type="entry name" value="CRAL_TRIO"/>
    <property type="match status" value="1"/>
</dbReference>
<dbReference type="InterPro" id="IPR051064">
    <property type="entry name" value="SEC14/CRAL-TRIO_domain"/>
</dbReference>
<sequence>MPRNLSVDHVMLKDNMSAMELALADELRSRFKDKMSQQLFEDENMFLRFLRARSLNVDAAENMLKNHLKWRTEMKIDTILTEYTPHKFTVSEYFPLSRMGKDLEDSPVSFLNFGNIDCKGMSKSVTSMDMNLYISYYLEKKVVDMKETSAKTGKLVDKWIWVFDFQNYSLMSATHKPTIEIFASMISLYEGNYPERLKAAYIINNSYYFSLFWAVIKPFLSPATQNKVNILGKTGWKEELLKHISPDVLPVFLGGNHKDQNGDPMCKSEIKFGGPVPESFFQYANQTCAARIPGAKKLIVARASISDVPVEVPKPGSTLEWEFVVKNRDIGFALIFRSGDAVKELIPQRRIETSQATDSGLFKCEQAGTYIIRFDNTYSWLHSKEIHFTLSVTNP</sequence>
<dbReference type="Proteomes" id="UP000827092">
    <property type="component" value="Unassembled WGS sequence"/>
</dbReference>
<evidence type="ECO:0000259" key="2">
    <source>
        <dbReference type="PROSITE" id="PS50866"/>
    </source>
</evidence>
<proteinExistence type="predicted"/>
<dbReference type="PRINTS" id="PR00180">
    <property type="entry name" value="CRETINALDHBP"/>
</dbReference>
<gene>
    <name evidence="3" type="ORF">JTE90_017395</name>
</gene>
<evidence type="ECO:0000259" key="1">
    <source>
        <dbReference type="PROSITE" id="PS50191"/>
    </source>
</evidence>
<dbReference type="Gene3D" id="3.40.525.10">
    <property type="entry name" value="CRAL-TRIO lipid binding domain"/>
    <property type="match status" value="1"/>
</dbReference>
<evidence type="ECO:0000313" key="3">
    <source>
        <dbReference type="EMBL" id="KAG8175674.1"/>
    </source>
</evidence>
<dbReference type="SUPFAM" id="SSF101576">
    <property type="entry name" value="Supernatant protein factor (SPF), C-terminal domain"/>
    <property type="match status" value="1"/>
</dbReference>
<dbReference type="Pfam" id="PF03765">
    <property type="entry name" value="CRAL_TRIO_N"/>
    <property type="match status" value="1"/>
</dbReference>
<dbReference type="InterPro" id="IPR036273">
    <property type="entry name" value="CRAL/TRIO_N_dom_sf"/>
</dbReference>
<dbReference type="InterPro" id="IPR011074">
    <property type="entry name" value="CRAL/TRIO_N_dom"/>
</dbReference>
<evidence type="ECO:0000313" key="4">
    <source>
        <dbReference type="Proteomes" id="UP000827092"/>
    </source>
</evidence>
<dbReference type="Gene3D" id="2.60.120.680">
    <property type="entry name" value="GOLD domain"/>
    <property type="match status" value="1"/>
</dbReference>
<protein>
    <recommendedName>
        <fullName evidence="5">SEC14-like protein 2</fullName>
    </recommendedName>
</protein>
<dbReference type="PANTHER" id="PTHR23324:SF83">
    <property type="entry name" value="SEC14-LIKE PROTEIN 2"/>
    <property type="match status" value="1"/>
</dbReference>
<organism evidence="3 4">
    <name type="scientific">Oedothorax gibbosus</name>
    <dbReference type="NCBI Taxonomy" id="931172"/>
    <lineage>
        <taxon>Eukaryota</taxon>
        <taxon>Metazoa</taxon>
        <taxon>Ecdysozoa</taxon>
        <taxon>Arthropoda</taxon>
        <taxon>Chelicerata</taxon>
        <taxon>Arachnida</taxon>
        <taxon>Araneae</taxon>
        <taxon>Araneomorphae</taxon>
        <taxon>Entelegynae</taxon>
        <taxon>Araneoidea</taxon>
        <taxon>Linyphiidae</taxon>
        <taxon>Erigoninae</taxon>
        <taxon>Oedothorax</taxon>
    </lineage>
</organism>
<dbReference type="CDD" id="cd00170">
    <property type="entry name" value="SEC14"/>
    <property type="match status" value="1"/>
</dbReference>
<name>A0AAV6TW44_9ARAC</name>
<dbReference type="InterPro" id="IPR036865">
    <property type="entry name" value="CRAL-TRIO_dom_sf"/>
</dbReference>
<dbReference type="SUPFAM" id="SSF52087">
    <property type="entry name" value="CRAL/TRIO domain"/>
    <property type="match status" value="1"/>
</dbReference>
<dbReference type="GO" id="GO:0005737">
    <property type="term" value="C:cytoplasm"/>
    <property type="evidence" value="ECO:0007669"/>
    <property type="project" value="TreeGrafter"/>
</dbReference>
<dbReference type="PROSITE" id="PS50191">
    <property type="entry name" value="CRAL_TRIO"/>
    <property type="match status" value="1"/>
</dbReference>
<dbReference type="PANTHER" id="PTHR23324">
    <property type="entry name" value="SEC14 RELATED PROTEIN"/>
    <property type="match status" value="1"/>
</dbReference>
<keyword evidence="4" id="KW-1185">Reference proteome</keyword>
<dbReference type="InterPro" id="IPR036598">
    <property type="entry name" value="GOLD_dom_sf"/>
</dbReference>
<comment type="caution">
    <text evidence="3">The sequence shown here is derived from an EMBL/GenBank/DDBJ whole genome shotgun (WGS) entry which is preliminary data.</text>
</comment>
<dbReference type="SMART" id="SM00516">
    <property type="entry name" value="SEC14"/>
    <property type="match status" value="1"/>
</dbReference>
<dbReference type="PROSITE" id="PS50866">
    <property type="entry name" value="GOLD"/>
    <property type="match status" value="1"/>
</dbReference>
<dbReference type="InterPro" id="IPR001251">
    <property type="entry name" value="CRAL-TRIO_dom"/>
</dbReference>
<dbReference type="EMBL" id="JAFNEN010000966">
    <property type="protein sequence ID" value="KAG8175674.1"/>
    <property type="molecule type" value="Genomic_DNA"/>
</dbReference>
<reference evidence="3 4" key="1">
    <citation type="journal article" date="2022" name="Nat. Ecol. Evol.">
        <title>A masculinizing supergene underlies an exaggerated male reproductive morph in a spider.</title>
        <authorList>
            <person name="Hendrickx F."/>
            <person name="De Corte Z."/>
            <person name="Sonet G."/>
            <person name="Van Belleghem S.M."/>
            <person name="Kostlbacher S."/>
            <person name="Vangestel C."/>
        </authorList>
    </citation>
    <scope>NUCLEOTIDE SEQUENCE [LARGE SCALE GENOMIC DNA]</scope>
    <source>
        <strain evidence="3">W744_W776</strain>
    </source>
</reference>
<dbReference type="SMART" id="SM01100">
    <property type="entry name" value="CRAL_TRIO_N"/>
    <property type="match status" value="1"/>
</dbReference>
<feature type="domain" description="GOLD" evidence="2">
    <location>
        <begin position="277"/>
        <end position="392"/>
    </location>
</feature>
<accession>A0AAV6TW44</accession>
<dbReference type="AlphaFoldDB" id="A0AAV6TW44"/>